<evidence type="ECO:0000256" key="1">
    <source>
        <dbReference type="ARBA" id="ARBA00022723"/>
    </source>
</evidence>
<dbReference type="InterPro" id="IPR011011">
    <property type="entry name" value="Znf_FYVE_PHD"/>
</dbReference>
<dbReference type="PROSITE" id="PS50178">
    <property type="entry name" value="ZF_FYVE"/>
    <property type="match status" value="1"/>
</dbReference>
<evidence type="ECO:0000256" key="2">
    <source>
        <dbReference type="ARBA" id="ARBA00022771"/>
    </source>
</evidence>
<dbReference type="EMBL" id="CAADRA010005675">
    <property type="protein sequence ID" value="VFT92159.1"/>
    <property type="molecule type" value="Genomic_DNA"/>
</dbReference>
<dbReference type="AlphaFoldDB" id="A0A485L2Y7"/>
<keyword evidence="1" id="KW-0479">Metal-binding</keyword>
<dbReference type="InterPro" id="IPR013083">
    <property type="entry name" value="Znf_RING/FYVE/PHD"/>
</dbReference>
<evidence type="ECO:0000313" key="8">
    <source>
        <dbReference type="EMBL" id="VFT92159.1"/>
    </source>
</evidence>
<dbReference type="OrthoDB" id="62779at2759"/>
<organism evidence="8 9">
    <name type="scientific">Aphanomyces stellatus</name>
    <dbReference type="NCBI Taxonomy" id="120398"/>
    <lineage>
        <taxon>Eukaryota</taxon>
        <taxon>Sar</taxon>
        <taxon>Stramenopiles</taxon>
        <taxon>Oomycota</taxon>
        <taxon>Saprolegniomycetes</taxon>
        <taxon>Saprolegniales</taxon>
        <taxon>Verrucalvaceae</taxon>
        <taxon>Aphanomyces</taxon>
    </lineage>
</organism>
<keyword evidence="2 4" id="KW-0863">Zinc-finger</keyword>
<dbReference type="Proteomes" id="UP000332933">
    <property type="component" value="Unassembled WGS sequence"/>
</dbReference>
<keyword evidence="9" id="KW-1185">Reference proteome</keyword>
<gene>
    <name evidence="8" type="primary">Aste57867_15351</name>
    <name evidence="7" type="ORF">As57867_015295</name>
    <name evidence="8" type="ORF">ASTE57867_15351</name>
</gene>
<proteinExistence type="predicted"/>
<dbReference type="Gene3D" id="3.30.40.10">
    <property type="entry name" value="Zinc/RING finger domain, C3HC4 (zinc finger)"/>
    <property type="match status" value="1"/>
</dbReference>
<dbReference type="InterPro" id="IPR017455">
    <property type="entry name" value="Znf_FYVE-rel"/>
</dbReference>
<name>A0A485L2Y7_9STRA</name>
<sequence length="356" mass="38300">MFERKCLLVVEVDSPTFAQCCVSQAHWVAAAARSHCSSCQKAFSLFCFKQHCRLCGDVICGTCRRIVLLRAFDRPMHEGRKAKLCIHCVAESVEDTTPLVARRYTLTSTMSSRGIDVAIHTPHATSVRASTAASRRQSSPATRPSILSSPTEFALTTTTSSEVDCVQCVSALSLTDAAPTLHHLVHVLASTLNCSMAYISIIDATHEWVPAAVGIHIPIIPKHRSVSAPMIASRCPMVVPDTTAVSGHPAIAAHLPHVRFFAAAPVLNRAGHVLGSVAVMDATPRTHIEASVSARLCAVAKRVAAVLEPPTSETPIAARQNNVESTLRHLLRKSIETDAILTQLRVPQPGNKNRQG</sequence>
<dbReference type="InterPro" id="IPR000306">
    <property type="entry name" value="Znf_FYVE"/>
</dbReference>
<evidence type="ECO:0000256" key="3">
    <source>
        <dbReference type="ARBA" id="ARBA00022833"/>
    </source>
</evidence>
<reference evidence="7" key="2">
    <citation type="submission" date="2019-06" db="EMBL/GenBank/DDBJ databases">
        <title>Genomics analysis of Aphanomyces spp. identifies a new class of oomycete effector associated with host adaptation.</title>
        <authorList>
            <person name="Gaulin E."/>
        </authorList>
    </citation>
    <scope>NUCLEOTIDE SEQUENCE</scope>
    <source>
        <strain evidence="7">CBS 578.67</strain>
    </source>
</reference>
<dbReference type="SUPFAM" id="SSF55781">
    <property type="entry name" value="GAF domain-like"/>
    <property type="match status" value="1"/>
</dbReference>
<feature type="compositionally biased region" description="Low complexity" evidence="5">
    <location>
        <begin position="126"/>
        <end position="145"/>
    </location>
</feature>
<dbReference type="PANTHER" id="PTHR43102">
    <property type="entry name" value="SLR1143 PROTEIN"/>
    <property type="match status" value="1"/>
</dbReference>
<evidence type="ECO:0000313" key="9">
    <source>
        <dbReference type="Proteomes" id="UP000332933"/>
    </source>
</evidence>
<dbReference type="EMBL" id="VJMH01005654">
    <property type="protein sequence ID" value="KAF0693711.1"/>
    <property type="molecule type" value="Genomic_DNA"/>
</dbReference>
<dbReference type="Pfam" id="PF01363">
    <property type="entry name" value="FYVE"/>
    <property type="match status" value="1"/>
</dbReference>
<evidence type="ECO:0000313" key="7">
    <source>
        <dbReference type="EMBL" id="KAF0693711.1"/>
    </source>
</evidence>
<evidence type="ECO:0000259" key="6">
    <source>
        <dbReference type="PROSITE" id="PS50178"/>
    </source>
</evidence>
<evidence type="ECO:0000256" key="4">
    <source>
        <dbReference type="PROSITE-ProRule" id="PRU00091"/>
    </source>
</evidence>
<dbReference type="PANTHER" id="PTHR43102:SF2">
    <property type="entry name" value="GAF DOMAIN-CONTAINING PROTEIN"/>
    <property type="match status" value="1"/>
</dbReference>
<dbReference type="SUPFAM" id="SSF57903">
    <property type="entry name" value="FYVE/PHD zinc finger"/>
    <property type="match status" value="1"/>
</dbReference>
<dbReference type="Gene3D" id="3.30.450.40">
    <property type="match status" value="1"/>
</dbReference>
<feature type="domain" description="FYVE-type" evidence="6">
    <location>
        <begin position="30"/>
        <end position="93"/>
    </location>
</feature>
<evidence type="ECO:0000256" key="5">
    <source>
        <dbReference type="SAM" id="MobiDB-lite"/>
    </source>
</evidence>
<protein>
    <submittedName>
        <fullName evidence="8">Aste57867_15351 protein</fullName>
    </submittedName>
</protein>
<feature type="region of interest" description="Disordered" evidence="5">
    <location>
        <begin position="126"/>
        <end position="147"/>
    </location>
</feature>
<reference evidence="8 9" key="1">
    <citation type="submission" date="2019-03" db="EMBL/GenBank/DDBJ databases">
        <authorList>
            <person name="Gaulin E."/>
            <person name="Dumas B."/>
        </authorList>
    </citation>
    <scope>NUCLEOTIDE SEQUENCE [LARGE SCALE GENOMIC DNA]</scope>
    <source>
        <strain evidence="8">CBS 568.67</strain>
    </source>
</reference>
<accession>A0A485L2Y7</accession>
<dbReference type="GO" id="GO:0008270">
    <property type="term" value="F:zinc ion binding"/>
    <property type="evidence" value="ECO:0007669"/>
    <property type="project" value="UniProtKB-KW"/>
</dbReference>
<dbReference type="InterPro" id="IPR029016">
    <property type="entry name" value="GAF-like_dom_sf"/>
</dbReference>
<keyword evidence="3" id="KW-0862">Zinc</keyword>
<dbReference type="SMART" id="SM00064">
    <property type="entry name" value="FYVE"/>
    <property type="match status" value="1"/>
</dbReference>